<gene>
    <name evidence="1" type="ORF">SAMN05192573_102348</name>
</gene>
<name>A0A1G7RSL9_9SPHI</name>
<protein>
    <submittedName>
        <fullName evidence="1">Uncharacterized protein</fullName>
    </submittedName>
</protein>
<sequence length="76" mass="9206">MQFCNPQSAAKPHVHSKYLDYVDCYYFLSIAAGPKILYAWWYDIDYLLILFLDFKLQNIVLNKRILFIKRNEHFDL</sequence>
<organism evidence="1 2">
    <name type="scientific">Mucilaginibacter gossypii</name>
    <dbReference type="NCBI Taxonomy" id="551996"/>
    <lineage>
        <taxon>Bacteria</taxon>
        <taxon>Pseudomonadati</taxon>
        <taxon>Bacteroidota</taxon>
        <taxon>Sphingobacteriia</taxon>
        <taxon>Sphingobacteriales</taxon>
        <taxon>Sphingobacteriaceae</taxon>
        <taxon>Mucilaginibacter</taxon>
    </lineage>
</organism>
<reference evidence="2" key="1">
    <citation type="submission" date="2016-10" db="EMBL/GenBank/DDBJ databases">
        <authorList>
            <person name="Varghese N."/>
            <person name="Submissions S."/>
        </authorList>
    </citation>
    <scope>NUCLEOTIDE SEQUENCE [LARGE SCALE GENOMIC DNA]</scope>
    <source>
        <strain evidence="2">Gh-67</strain>
    </source>
</reference>
<dbReference type="AlphaFoldDB" id="A0A1G7RSL9"/>
<evidence type="ECO:0000313" key="2">
    <source>
        <dbReference type="Proteomes" id="UP000199705"/>
    </source>
</evidence>
<dbReference type="EMBL" id="FNCG01000002">
    <property type="protein sequence ID" value="SDG13776.1"/>
    <property type="molecule type" value="Genomic_DNA"/>
</dbReference>
<dbReference type="STRING" id="551996.SAMN05192573_102348"/>
<dbReference type="Proteomes" id="UP000199705">
    <property type="component" value="Unassembled WGS sequence"/>
</dbReference>
<proteinExistence type="predicted"/>
<evidence type="ECO:0000313" key="1">
    <source>
        <dbReference type="EMBL" id="SDG13776.1"/>
    </source>
</evidence>
<keyword evidence="2" id="KW-1185">Reference proteome</keyword>
<accession>A0A1G7RSL9</accession>